<keyword evidence="1" id="KW-0812">Transmembrane</keyword>
<reference evidence="2 3" key="1">
    <citation type="journal article" date="2016" name="Nat. Commun.">
        <title>Thousands of microbial genomes shed light on interconnected biogeochemical processes in an aquifer system.</title>
        <authorList>
            <person name="Anantharaman K."/>
            <person name="Brown C.T."/>
            <person name="Hug L.A."/>
            <person name="Sharon I."/>
            <person name="Castelle C.J."/>
            <person name="Probst A.J."/>
            <person name="Thomas B.C."/>
            <person name="Singh A."/>
            <person name="Wilkins M.J."/>
            <person name="Karaoz U."/>
            <person name="Brodie E.L."/>
            <person name="Williams K.H."/>
            <person name="Hubbard S.S."/>
            <person name="Banfield J.F."/>
        </authorList>
    </citation>
    <scope>NUCLEOTIDE SEQUENCE [LARGE SCALE GENOMIC DNA]</scope>
</reference>
<organism evidence="2 3">
    <name type="scientific">Candidatus Taylorbacteria bacterium RIFCSPHIGHO2_02_FULL_43_32b</name>
    <dbReference type="NCBI Taxonomy" id="1802306"/>
    <lineage>
        <taxon>Bacteria</taxon>
        <taxon>Candidatus Tayloriibacteriota</taxon>
    </lineage>
</organism>
<sequence length="75" mass="8140">MKAIHMVAFVLLVVGGLNWLLAAFGWDLATWVDVAWWGTLLKVVYVLVGLSAILEVVNHKKNCKHCAGGSTSSVM</sequence>
<dbReference type="Proteomes" id="UP000177130">
    <property type="component" value="Unassembled WGS sequence"/>
</dbReference>
<dbReference type="InterPro" id="IPR007211">
    <property type="entry name" value="DUF378"/>
</dbReference>
<comment type="caution">
    <text evidence="2">The sequence shown here is derived from an EMBL/GenBank/DDBJ whole genome shotgun (WGS) entry which is preliminary data.</text>
</comment>
<keyword evidence="1" id="KW-1133">Transmembrane helix</keyword>
<evidence type="ECO:0000313" key="2">
    <source>
        <dbReference type="EMBL" id="OHA22262.1"/>
    </source>
</evidence>
<evidence type="ECO:0008006" key="4">
    <source>
        <dbReference type="Google" id="ProtNLM"/>
    </source>
</evidence>
<protein>
    <recommendedName>
        <fullName evidence="4">DUF378 domain-containing protein</fullName>
    </recommendedName>
</protein>
<accession>A0A1G2MGY2</accession>
<evidence type="ECO:0000256" key="1">
    <source>
        <dbReference type="SAM" id="Phobius"/>
    </source>
</evidence>
<dbReference type="EMBL" id="MHRK01000056">
    <property type="protein sequence ID" value="OHA22262.1"/>
    <property type="molecule type" value="Genomic_DNA"/>
</dbReference>
<keyword evidence="1" id="KW-0472">Membrane</keyword>
<name>A0A1G2MGY2_9BACT</name>
<proteinExistence type="predicted"/>
<dbReference type="Pfam" id="PF04070">
    <property type="entry name" value="DUF378"/>
    <property type="match status" value="1"/>
</dbReference>
<evidence type="ECO:0000313" key="3">
    <source>
        <dbReference type="Proteomes" id="UP000177130"/>
    </source>
</evidence>
<feature type="transmembrane region" description="Helical" evidence="1">
    <location>
        <begin position="35"/>
        <end position="54"/>
    </location>
</feature>
<gene>
    <name evidence="2" type="ORF">A3C72_04175</name>
</gene>
<dbReference type="AlphaFoldDB" id="A0A1G2MGY2"/>